<keyword evidence="4" id="KW-0963">Cytoplasm</keyword>
<dbReference type="EMBL" id="JBHSDS010000008">
    <property type="protein sequence ID" value="MFC4359860.1"/>
    <property type="molecule type" value="Genomic_DNA"/>
</dbReference>
<dbReference type="SUPFAM" id="SSF53271">
    <property type="entry name" value="PRTase-like"/>
    <property type="match status" value="1"/>
</dbReference>
<evidence type="ECO:0000256" key="4">
    <source>
        <dbReference type="ARBA" id="ARBA00022490"/>
    </source>
</evidence>
<comment type="subunit">
    <text evidence="3">Homodimer.</text>
</comment>
<evidence type="ECO:0000259" key="9">
    <source>
        <dbReference type="Pfam" id="PF00156"/>
    </source>
</evidence>
<dbReference type="InterPro" id="IPR050120">
    <property type="entry name" value="Adenine_PRTase"/>
</dbReference>
<evidence type="ECO:0000256" key="5">
    <source>
        <dbReference type="ARBA" id="ARBA00022676"/>
    </source>
</evidence>
<dbReference type="InterPro" id="IPR029057">
    <property type="entry name" value="PRTase-like"/>
</dbReference>
<dbReference type="RefSeq" id="WP_267621126.1">
    <property type="nucleotide sequence ID" value="NZ_JAODIW010000006.1"/>
</dbReference>
<keyword evidence="6" id="KW-0808">Transferase</keyword>
<evidence type="ECO:0000256" key="7">
    <source>
        <dbReference type="ARBA" id="ARBA00022726"/>
    </source>
</evidence>
<gene>
    <name evidence="10" type="ORF">ACFO0N_18090</name>
</gene>
<organism evidence="10 11">
    <name type="scientific">Halobium salinum</name>
    <dbReference type="NCBI Taxonomy" id="1364940"/>
    <lineage>
        <taxon>Archaea</taxon>
        <taxon>Methanobacteriati</taxon>
        <taxon>Methanobacteriota</taxon>
        <taxon>Stenosarchaea group</taxon>
        <taxon>Halobacteria</taxon>
        <taxon>Halobacteriales</taxon>
        <taxon>Haloferacaceae</taxon>
        <taxon>Halobium</taxon>
    </lineage>
</organism>
<comment type="subcellular location">
    <subcellularLocation>
        <location evidence="1">Cytoplasm</location>
    </subcellularLocation>
</comment>
<evidence type="ECO:0000256" key="3">
    <source>
        <dbReference type="ARBA" id="ARBA00011738"/>
    </source>
</evidence>
<proteinExistence type="inferred from homology"/>
<dbReference type="Gene3D" id="3.40.50.2020">
    <property type="match status" value="1"/>
</dbReference>
<dbReference type="Pfam" id="PF00156">
    <property type="entry name" value="Pribosyltran"/>
    <property type="match status" value="1"/>
</dbReference>
<dbReference type="GO" id="GO:0005737">
    <property type="term" value="C:cytoplasm"/>
    <property type="evidence" value="ECO:0007669"/>
    <property type="project" value="UniProtKB-SubCell"/>
</dbReference>
<evidence type="ECO:0000256" key="6">
    <source>
        <dbReference type="ARBA" id="ARBA00022679"/>
    </source>
</evidence>
<name>A0ABD5PGS7_9EURY</name>
<evidence type="ECO:0000256" key="2">
    <source>
        <dbReference type="ARBA" id="ARBA00008391"/>
    </source>
</evidence>
<evidence type="ECO:0000313" key="11">
    <source>
        <dbReference type="Proteomes" id="UP001595921"/>
    </source>
</evidence>
<comment type="similarity">
    <text evidence="2">Belongs to the purine/pyrimidine phosphoribosyltransferase family.</text>
</comment>
<keyword evidence="11" id="KW-1185">Reference proteome</keyword>
<evidence type="ECO:0000313" key="10">
    <source>
        <dbReference type="EMBL" id="MFC4359860.1"/>
    </source>
</evidence>
<dbReference type="InterPro" id="IPR000836">
    <property type="entry name" value="PRTase_dom"/>
</dbReference>
<feature type="domain" description="Phosphoribosyltransferase" evidence="9">
    <location>
        <begin position="34"/>
        <end position="151"/>
    </location>
</feature>
<dbReference type="PANTHER" id="PTHR11776">
    <property type="entry name" value="ADENINE PHOSPHORIBOSYLTRANSFERASE"/>
    <property type="match status" value="1"/>
</dbReference>
<evidence type="ECO:0000256" key="8">
    <source>
        <dbReference type="ARBA" id="ARBA00025704"/>
    </source>
</evidence>
<dbReference type="AlphaFoldDB" id="A0ABD5PGS7"/>
<protein>
    <submittedName>
        <fullName evidence="10">Phosphoribosyltransferase family protein</fullName>
    </submittedName>
</protein>
<dbReference type="PANTHER" id="PTHR11776:SF7">
    <property type="entry name" value="PHOSPHORIBOSYLTRANSFERASE DOMAIN-CONTAINING PROTEIN"/>
    <property type="match status" value="1"/>
</dbReference>
<dbReference type="Proteomes" id="UP001595921">
    <property type="component" value="Unassembled WGS sequence"/>
</dbReference>
<keyword evidence="7" id="KW-0660">Purine salvage</keyword>
<sequence>MEFEAYRDRMGTDTVGRYDLTPLFADAETFESLRADLLAEVPTDPNSAPTVVAGIDALGFVLGSVLAADLDLGFVAVRKGGKLPYPEGELLRREFVDYSGESKALELHPRLLDADDRVLLVDEWVETGTQMRAAAALVEAAGASVSSIATVGIDHTEETESLFERYDVHHLG</sequence>
<keyword evidence="5 10" id="KW-0328">Glycosyltransferase</keyword>
<dbReference type="CDD" id="cd06223">
    <property type="entry name" value="PRTases_typeI"/>
    <property type="match status" value="1"/>
</dbReference>
<evidence type="ECO:0000256" key="1">
    <source>
        <dbReference type="ARBA" id="ARBA00004496"/>
    </source>
</evidence>
<comment type="caution">
    <text evidence="10">The sequence shown here is derived from an EMBL/GenBank/DDBJ whole genome shotgun (WGS) entry which is preliminary data.</text>
</comment>
<dbReference type="GO" id="GO:0016757">
    <property type="term" value="F:glycosyltransferase activity"/>
    <property type="evidence" value="ECO:0007669"/>
    <property type="project" value="UniProtKB-KW"/>
</dbReference>
<comment type="pathway">
    <text evidence="8">Purine metabolism.</text>
</comment>
<accession>A0ABD5PGS7</accession>
<dbReference type="GO" id="GO:0006166">
    <property type="term" value="P:purine ribonucleoside salvage"/>
    <property type="evidence" value="ECO:0007669"/>
    <property type="project" value="UniProtKB-KW"/>
</dbReference>
<reference evidence="10 11" key="1">
    <citation type="journal article" date="2019" name="Int. J. Syst. Evol. Microbiol.">
        <title>The Global Catalogue of Microorganisms (GCM) 10K type strain sequencing project: providing services to taxonomists for standard genome sequencing and annotation.</title>
        <authorList>
            <consortium name="The Broad Institute Genomics Platform"/>
            <consortium name="The Broad Institute Genome Sequencing Center for Infectious Disease"/>
            <person name="Wu L."/>
            <person name="Ma J."/>
        </authorList>
    </citation>
    <scope>NUCLEOTIDE SEQUENCE [LARGE SCALE GENOMIC DNA]</scope>
    <source>
        <strain evidence="10 11">CGMCC 1.12553</strain>
    </source>
</reference>